<dbReference type="EMBL" id="AVPE01000003">
    <property type="protein sequence ID" value="KGX93329.1"/>
    <property type="molecule type" value="Genomic_DNA"/>
</dbReference>
<evidence type="ECO:0000256" key="6">
    <source>
        <dbReference type="ARBA" id="ARBA00023225"/>
    </source>
</evidence>
<evidence type="ECO:0000256" key="3">
    <source>
        <dbReference type="ARBA" id="ARBA00022448"/>
    </source>
</evidence>
<evidence type="ECO:0000313" key="11">
    <source>
        <dbReference type="Proteomes" id="UP000030528"/>
    </source>
</evidence>
<keyword evidence="11" id="KW-1185">Reference proteome</keyword>
<keyword evidence="6" id="KW-1006">Bacterial flagellum protein export</keyword>
<dbReference type="AlphaFoldDB" id="A0A0A5GMV5"/>
<name>A0A0A5GMV5_9BACI</name>
<evidence type="ECO:0000256" key="2">
    <source>
        <dbReference type="ARBA" id="ARBA00006602"/>
    </source>
</evidence>
<evidence type="ECO:0000256" key="8">
    <source>
        <dbReference type="SAM" id="MobiDB-lite"/>
    </source>
</evidence>
<dbReference type="GO" id="GO:0044781">
    <property type="term" value="P:bacterial-type flagellum organization"/>
    <property type="evidence" value="ECO:0007669"/>
    <property type="project" value="UniProtKB-KW"/>
</dbReference>
<dbReference type="STRING" id="1385510.GCA_000425205_01325"/>
<dbReference type="RefSeq" id="WP_026799774.1">
    <property type="nucleotide sequence ID" value="NZ_AULI01000005.1"/>
</dbReference>
<protein>
    <recommendedName>
        <fullName evidence="7">Flagellar assembly protein FliH</fullName>
    </recommendedName>
</protein>
<sequence>MSNSSRSVQPKVIGIKPVLLEERAPIETERSKEELVQEAEQAKEHAQLHLQQAREEAERIKEQALADANAEREKWEQERERVVELAKDEGYQIGYERGREAAHQEYERLLDDARNIVAQSKVQHDEKVESAEETILQMSFNLASHLMKQTLDERPEAFTSIVRAAIHEVKEQESVSLYVHPNFYYSLLQHKEEFQQMLDHQLDLAIYPKEGESVYLCILETPFGRIEASLDSQLNELRDSLFSILEEVRSSEGQSTLSTY</sequence>
<dbReference type="GO" id="GO:0015031">
    <property type="term" value="P:protein transport"/>
    <property type="evidence" value="ECO:0007669"/>
    <property type="project" value="UniProtKB-KW"/>
</dbReference>
<reference evidence="10 11" key="1">
    <citation type="submission" date="2013-08" db="EMBL/GenBank/DDBJ databases">
        <authorList>
            <person name="Huang J."/>
            <person name="Wang G."/>
        </authorList>
    </citation>
    <scope>NUCLEOTIDE SEQUENCE [LARGE SCALE GENOMIC DNA]</scope>
    <source>
        <strain evidence="10 11">JSM 076056</strain>
    </source>
</reference>
<organism evidence="10 11">
    <name type="scientific">Pontibacillus halophilus JSM 076056 = DSM 19796</name>
    <dbReference type="NCBI Taxonomy" id="1385510"/>
    <lineage>
        <taxon>Bacteria</taxon>
        <taxon>Bacillati</taxon>
        <taxon>Bacillota</taxon>
        <taxon>Bacilli</taxon>
        <taxon>Bacillales</taxon>
        <taxon>Bacillaceae</taxon>
        <taxon>Pontibacillus</taxon>
    </lineage>
</organism>
<evidence type="ECO:0000256" key="7">
    <source>
        <dbReference type="NCBIfam" id="TIGR03825"/>
    </source>
</evidence>
<dbReference type="InterPro" id="IPR051472">
    <property type="entry name" value="T3SS_Stator/FliH"/>
</dbReference>
<accession>A0A0A5GMV5</accession>
<proteinExistence type="inferred from homology"/>
<gene>
    <name evidence="10" type="ORF">N781_12220</name>
</gene>
<dbReference type="eggNOG" id="COG1317">
    <property type="taxonomic scope" value="Bacteria"/>
</dbReference>
<keyword evidence="5" id="KW-0653">Protein transport</keyword>
<comment type="function">
    <text evidence="1">Needed for flagellar regrowth and assembly.</text>
</comment>
<dbReference type="GO" id="GO:0005829">
    <property type="term" value="C:cytosol"/>
    <property type="evidence" value="ECO:0007669"/>
    <property type="project" value="TreeGrafter"/>
</dbReference>
<keyword evidence="3" id="KW-0813">Transport</keyword>
<evidence type="ECO:0000256" key="1">
    <source>
        <dbReference type="ARBA" id="ARBA00003041"/>
    </source>
</evidence>
<dbReference type="Pfam" id="PF02108">
    <property type="entry name" value="FliH"/>
    <property type="match status" value="1"/>
</dbReference>
<evidence type="ECO:0000256" key="4">
    <source>
        <dbReference type="ARBA" id="ARBA00022795"/>
    </source>
</evidence>
<dbReference type="InterPro" id="IPR018035">
    <property type="entry name" value="Flagellar_FliH/T3SS_HrpE"/>
</dbReference>
<dbReference type="CDD" id="cd06503">
    <property type="entry name" value="ATP-synt_Fo_b"/>
    <property type="match status" value="1"/>
</dbReference>
<dbReference type="NCBIfam" id="TIGR03825">
    <property type="entry name" value="FliH_bacil"/>
    <property type="match status" value="1"/>
</dbReference>
<comment type="similarity">
    <text evidence="2">Belongs to the FliH family.</text>
</comment>
<comment type="caution">
    <text evidence="10">The sequence shown here is derived from an EMBL/GenBank/DDBJ whole genome shotgun (WGS) entry which is preliminary data.</text>
</comment>
<dbReference type="PANTHER" id="PTHR34982">
    <property type="entry name" value="YOP PROTEINS TRANSLOCATION PROTEIN L"/>
    <property type="match status" value="1"/>
</dbReference>
<feature type="region of interest" description="Disordered" evidence="8">
    <location>
        <begin position="31"/>
        <end position="65"/>
    </location>
</feature>
<feature type="domain" description="Flagellar assembly protein FliH/Type III secretion system HrpE" evidence="9">
    <location>
        <begin position="121"/>
        <end position="236"/>
    </location>
</feature>
<evidence type="ECO:0000313" key="10">
    <source>
        <dbReference type="EMBL" id="KGX93329.1"/>
    </source>
</evidence>
<dbReference type="PANTHER" id="PTHR34982:SF1">
    <property type="entry name" value="FLAGELLAR ASSEMBLY PROTEIN FLIH"/>
    <property type="match status" value="1"/>
</dbReference>
<dbReference type="Proteomes" id="UP000030528">
    <property type="component" value="Unassembled WGS sequence"/>
</dbReference>
<evidence type="ECO:0000259" key="9">
    <source>
        <dbReference type="Pfam" id="PF02108"/>
    </source>
</evidence>
<keyword evidence="4" id="KW-1005">Bacterial flagellum biogenesis</keyword>
<evidence type="ECO:0000256" key="5">
    <source>
        <dbReference type="ARBA" id="ARBA00022927"/>
    </source>
</evidence>
<dbReference type="InterPro" id="IPR022524">
    <property type="entry name" value="FliH_Bacilli"/>
</dbReference>